<dbReference type="Pfam" id="PF14659">
    <property type="entry name" value="Phage_int_SAM_3"/>
    <property type="match status" value="1"/>
</dbReference>
<reference evidence="9" key="1">
    <citation type="submission" date="2017-02" db="EMBL/GenBank/DDBJ databases">
        <title>Delineation of Paenibacillus larvae strains originating from foulbrood outbreaks.</title>
        <authorList>
            <person name="Beims H."/>
            <person name="Bunk B."/>
            <person name="Sproeer C."/>
            <person name="Mohr K.I."/>
            <person name="Pradella S."/>
            <person name="Guenther G."/>
            <person name="Rohde M."/>
            <person name="von der Ohe W."/>
            <person name="Steinert M."/>
        </authorList>
    </citation>
    <scope>NUCLEOTIDE SEQUENCE [LARGE SCALE GENOMIC DNA]</scope>
    <source>
        <strain evidence="9">Eric_III</strain>
    </source>
</reference>
<accession>A0A2L1U055</accession>
<feature type="domain" description="Tyr recombinase" evidence="6">
    <location>
        <begin position="190"/>
        <end position="398"/>
    </location>
</feature>
<keyword evidence="3 5" id="KW-0238">DNA-binding</keyword>
<evidence type="ECO:0000313" key="8">
    <source>
        <dbReference type="EMBL" id="AVF26311.1"/>
    </source>
</evidence>
<dbReference type="SUPFAM" id="SSF56349">
    <property type="entry name" value="DNA breaking-rejoining enzymes"/>
    <property type="match status" value="1"/>
</dbReference>
<feature type="domain" description="Core-binding (CB)" evidence="7">
    <location>
        <begin position="77"/>
        <end position="160"/>
    </location>
</feature>
<dbReference type="InterPro" id="IPR004107">
    <property type="entry name" value="Integrase_SAM-like_N"/>
</dbReference>
<evidence type="ECO:0000256" key="1">
    <source>
        <dbReference type="ARBA" id="ARBA00008857"/>
    </source>
</evidence>
<dbReference type="InterPro" id="IPR010998">
    <property type="entry name" value="Integrase_recombinase_N"/>
</dbReference>
<dbReference type="PROSITE" id="PS51898">
    <property type="entry name" value="TYR_RECOMBINASE"/>
    <property type="match status" value="1"/>
</dbReference>
<dbReference type="InterPro" id="IPR044068">
    <property type="entry name" value="CB"/>
</dbReference>
<protein>
    <submittedName>
        <fullName evidence="8">Integrase Int</fullName>
    </submittedName>
</protein>
<dbReference type="GeneID" id="64218869"/>
<evidence type="ECO:0000256" key="4">
    <source>
        <dbReference type="ARBA" id="ARBA00023172"/>
    </source>
</evidence>
<evidence type="ECO:0000256" key="5">
    <source>
        <dbReference type="PROSITE-ProRule" id="PRU01248"/>
    </source>
</evidence>
<dbReference type="Proteomes" id="UP000239833">
    <property type="component" value="Chromosome"/>
</dbReference>
<dbReference type="RefSeq" id="WP_079940638.1">
    <property type="nucleotide sequence ID" value="NZ_CP019655.1"/>
</dbReference>
<dbReference type="EMBL" id="CP019655">
    <property type="protein sequence ID" value="AVF26311.1"/>
    <property type="molecule type" value="Genomic_DNA"/>
</dbReference>
<dbReference type="InterPro" id="IPR013762">
    <property type="entry name" value="Integrase-like_cat_sf"/>
</dbReference>
<dbReference type="InterPro" id="IPR011010">
    <property type="entry name" value="DNA_brk_join_enz"/>
</dbReference>
<dbReference type="InterPro" id="IPR050090">
    <property type="entry name" value="Tyrosine_recombinase_XerCD"/>
</dbReference>
<evidence type="ECO:0000256" key="2">
    <source>
        <dbReference type="ARBA" id="ARBA00022908"/>
    </source>
</evidence>
<dbReference type="Pfam" id="PF14657">
    <property type="entry name" value="Arm-DNA-bind_4"/>
    <property type="match status" value="1"/>
</dbReference>
<dbReference type="Gene3D" id="1.10.443.10">
    <property type="entry name" value="Intergrase catalytic core"/>
    <property type="match status" value="1"/>
</dbReference>
<evidence type="ECO:0000313" key="9">
    <source>
        <dbReference type="Proteomes" id="UP000239833"/>
    </source>
</evidence>
<evidence type="ECO:0000256" key="3">
    <source>
        <dbReference type="ARBA" id="ARBA00023125"/>
    </source>
</evidence>
<name>A0A2L1U055_9BACL</name>
<gene>
    <name evidence="8" type="primary">int_2</name>
    <name evidence="8" type="ORF">ERICIII_02150</name>
</gene>
<dbReference type="Pfam" id="PF00589">
    <property type="entry name" value="Phage_integrase"/>
    <property type="match status" value="1"/>
</dbReference>
<dbReference type="InterPro" id="IPR028259">
    <property type="entry name" value="AP2-like_int_N"/>
</dbReference>
<comment type="similarity">
    <text evidence="1">Belongs to the 'phage' integrase family.</text>
</comment>
<dbReference type="GO" id="GO:0006310">
    <property type="term" value="P:DNA recombination"/>
    <property type="evidence" value="ECO:0007669"/>
    <property type="project" value="UniProtKB-KW"/>
</dbReference>
<proteinExistence type="inferred from homology"/>
<dbReference type="GO" id="GO:0003677">
    <property type="term" value="F:DNA binding"/>
    <property type="evidence" value="ECO:0007669"/>
    <property type="project" value="UniProtKB-UniRule"/>
</dbReference>
<dbReference type="PANTHER" id="PTHR30349:SF64">
    <property type="entry name" value="PROPHAGE INTEGRASE INTD-RELATED"/>
    <property type="match status" value="1"/>
</dbReference>
<organism evidence="8 9">
    <name type="scientific">Paenibacillus larvae subsp. larvae</name>
    <dbReference type="NCBI Taxonomy" id="147375"/>
    <lineage>
        <taxon>Bacteria</taxon>
        <taxon>Bacillati</taxon>
        <taxon>Bacillota</taxon>
        <taxon>Bacilli</taxon>
        <taxon>Bacillales</taxon>
        <taxon>Paenibacillaceae</taxon>
        <taxon>Paenibacillus</taxon>
    </lineage>
</organism>
<evidence type="ECO:0000259" key="6">
    <source>
        <dbReference type="PROSITE" id="PS51898"/>
    </source>
</evidence>
<dbReference type="InterPro" id="IPR002104">
    <property type="entry name" value="Integrase_catalytic"/>
</dbReference>
<keyword evidence="2" id="KW-0229">DNA integration</keyword>
<dbReference type="AlphaFoldDB" id="A0A2L1U055"/>
<dbReference type="CDD" id="cd01189">
    <property type="entry name" value="INT_ICEBs1_C_like"/>
    <property type="match status" value="1"/>
</dbReference>
<keyword evidence="4" id="KW-0233">DNA recombination</keyword>
<dbReference type="GO" id="GO:0015074">
    <property type="term" value="P:DNA integration"/>
    <property type="evidence" value="ECO:0007669"/>
    <property type="project" value="UniProtKB-KW"/>
</dbReference>
<dbReference type="PROSITE" id="PS51900">
    <property type="entry name" value="CB"/>
    <property type="match status" value="1"/>
</dbReference>
<evidence type="ECO:0000259" key="7">
    <source>
        <dbReference type="PROSITE" id="PS51900"/>
    </source>
</evidence>
<dbReference type="Gene3D" id="1.10.150.130">
    <property type="match status" value="1"/>
</dbReference>
<sequence>MKGHFYKPNCKCPGKKTRKCSCGATWSYIIDVGINPKSGKRKQKKKGGFKTKQEAQEAAALLVTELVQGTYVEEKNSTFEEYAKEWLLEYQSTGTVKISTIRLRQYCMKLLISYLAKLKLSNITTKQYQHVLLDLYNKGYSKNTIAGVHQTGKMIFQRATKLKIIKNNPTSHAVIPKKQTTVEELEAERDLPKYMEKEDLALFLRTAKEKGLDRDYAIFLTLAYTGMRIGELCALKWPDINFSEQTISITKTYYNPNNNIKNYTLLTPKTKSSKRVIIVDKIVLDELEQLQAEQKRIKMLFRKTYHDKNFAFAQQDEENPGFPTYQKSIALRMTRLLKLAGLNTKLTPHSLRHTHTSLLAEAGVSLEQIMQRLGHRSDETTKNIYLHVTKPKKKEASQKFAELMSSF</sequence>
<dbReference type="PANTHER" id="PTHR30349">
    <property type="entry name" value="PHAGE INTEGRASE-RELATED"/>
    <property type="match status" value="1"/>
</dbReference>